<feature type="transmembrane region" description="Helical" evidence="1">
    <location>
        <begin position="306"/>
        <end position="326"/>
    </location>
</feature>
<keyword evidence="1" id="KW-1133">Transmembrane helix</keyword>
<proteinExistence type="predicted"/>
<dbReference type="AlphaFoldDB" id="A0ABD6L9V4"/>
<evidence type="ECO:0000313" key="2">
    <source>
        <dbReference type="EMBL" id="NMW38330.1"/>
    </source>
</evidence>
<dbReference type="RefSeq" id="WP_172773306.1">
    <property type="nucleotide sequence ID" value="NZ_JABDSH010000091.1"/>
</dbReference>
<comment type="caution">
    <text evidence="2">The sequence shown here is derived from an EMBL/GenBank/DDBJ whole genome shotgun (WGS) entry which is preliminary data.</text>
</comment>
<name>A0ABD6L9V4_PHOVU</name>
<keyword evidence="1" id="KW-0812">Transmembrane</keyword>
<evidence type="ECO:0008006" key="4">
    <source>
        <dbReference type="Google" id="ProtNLM"/>
    </source>
</evidence>
<sequence length="339" mass="39487">MKTIYKYIPILVSVLVSLTIFKVLFCRLYCQADFAMTLATSRESILTISGLLSGIIMAYLTSKVLQIREERLAKLPQINELTQKVHKFRSIVNKLLSTDLLPQAGRNIVDTKYKGLTFFDYKEISFVGSKPSELSTKYSQDTHCGGISNLYLELRAFVPKEHKFDETLYSEFEVSKFYETQLLEKWVKYDCGNGLWYYFDNEYAIYKNKYKFDIYQKYKEEILMNCLQIDKERYQGMQFDNQLLAKLGTQMHSDIIPKLFKVQLSIERGLPLIVNYLFVMFVLLVLLGVIIPLFSNLFMLCPIWDIISISGTIGICSYIILSFYGFMKQEIDIRKTGKI</sequence>
<keyword evidence="1" id="KW-0472">Membrane</keyword>
<feature type="transmembrane region" description="Helical" evidence="1">
    <location>
        <begin position="7"/>
        <end position="25"/>
    </location>
</feature>
<protein>
    <recommendedName>
        <fullName evidence="4">Transmembrane protein</fullName>
    </recommendedName>
</protein>
<evidence type="ECO:0000313" key="3">
    <source>
        <dbReference type="Proteomes" id="UP000555193"/>
    </source>
</evidence>
<gene>
    <name evidence="2" type="ORF">HKQ54_19830</name>
</gene>
<evidence type="ECO:0000256" key="1">
    <source>
        <dbReference type="SAM" id="Phobius"/>
    </source>
</evidence>
<dbReference type="EMBL" id="JABDSH010000091">
    <property type="protein sequence ID" value="NMW38330.1"/>
    <property type="molecule type" value="Genomic_DNA"/>
</dbReference>
<reference evidence="2 3" key="1">
    <citation type="submission" date="2020-04" db="EMBL/GenBank/DDBJ databases">
        <title>A novel gut-associated lysogenic phage, Bacteroides phage BV01, alters the host transcriptome and bile acid metabolism in Bacteroides vulgatus.</title>
        <authorList>
            <person name="Campbell D.E."/>
            <person name="Ly L."/>
            <person name="Ridlon J.M."/>
            <person name="Hsiao A."/>
            <person name="Degnan P.H."/>
        </authorList>
    </citation>
    <scope>NUCLEOTIDE SEQUENCE [LARGE SCALE GENOMIC DNA]</scope>
    <source>
        <strain evidence="2 3">VPI-4506</strain>
    </source>
</reference>
<accession>A0ABD6L9V4</accession>
<organism evidence="2 3">
    <name type="scientific">Phocaeicola vulgatus</name>
    <name type="common">Bacteroides vulgatus</name>
    <dbReference type="NCBI Taxonomy" id="821"/>
    <lineage>
        <taxon>Bacteria</taxon>
        <taxon>Pseudomonadati</taxon>
        <taxon>Bacteroidota</taxon>
        <taxon>Bacteroidia</taxon>
        <taxon>Bacteroidales</taxon>
        <taxon>Bacteroidaceae</taxon>
        <taxon>Phocaeicola</taxon>
    </lineage>
</organism>
<feature type="transmembrane region" description="Helical" evidence="1">
    <location>
        <begin position="273"/>
        <end position="294"/>
    </location>
</feature>
<feature type="transmembrane region" description="Helical" evidence="1">
    <location>
        <begin position="45"/>
        <end position="65"/>
    </location>
</feature>
<dbReference type="Proteomes" id="UP000555193">
    <property type="component" value="Unassembled WGS sequence"/>
</dbReference>